<evidence type="ECO:0000259" key="1">
    <source>
        <dbReference type="Pfam" id="PF07944"/>
    </source>
</evidence>
<dbReference type="SUPFAM" id="SSF48208">
    <property type="entry name" value="Six-hairpin glycosidases"/>
    <property type="match status" value="1"/>
</dbReference>
<dbReference type="GO" id="GO:0005975">
    <property type="term" value="P:carbohydrate metabolic process"/>
    <property type="evidence" value="ECO:0007669"/>
    <property type="project" value="InterPro"/>
</dbReference>
<keyword evidence="5" id="KW-1185">Reference proteome</keyword>
<evidence type="ECO:0008006" key="6">
    <source>
        <dbReference type="Google" id="ProtNLM"/>
    </source>
</evidence>
<name>A0A917JF69_9ENTE</name>
<evidence type="ECO:0000313" key="4">
    <source>
        <dbReference type="EMBL" id="GGI65529.1"/>
    </source>
</evidence>
<comment type="caution">
    <text evidence="4">The sequence shown here is derived from an EMBL/GenBank/DDBJ whole genome shotgun (WGS) entry which is preliminary data.</text>
</comment>
<dbReference type="InterPro" id="IPR049049">
    <property type="entry name" value="Beta-AFase-like_GH127_C"/>
</dbReference>
<sequence>MITNIKFNEVIINDGFWTPKLNQWKKDLVRVCLDKCYESGRIDNFKKAGGLMNGDFEGIYFNDSDVYKVLEGAAYILQLEKDPVLEAEIDTIITYIEAAQEEDGYLDTYYTLVEPENKWTDMEKHEMYCGGHLIEAAVAYYQATGKDKLLQVAIRLADYYGEVFGAEKRHWVEGHQEIELALIRLYHATGNKNYLELAKWLLEERGHGYGQGMIWDRPEWGPAYCQDDVPVSEITEAKGHSVRAMYMYAAMTDLVLMDEASEYKEALDRVWEDIVETKMYITGGIGSTSMNEGFEESYCLPNETAYCETCAAVGQILWNQRMNLLNKDAKHADIVEKALYNNVLSGISFDSKEFFYVNPLESKGGHHREAWFDTSCCPTNLVRLLPSIGNYISQYDEHTIFINQYIGSAFQVEGTEVVIDSEFPFSGKVKIKMKNLNKELKLRVPNWTKSFDLKMNGEAIEYSLANGYIEIGNLEQEFISLDLEFDMLLEEVRSHDNIFENRGKIAYQKGPFIYCVEEMDVEGEFDKIFAPEKYRYVETKESSLAGASSLTLSHENGKLVLVPYYTWGNRTLGKMKVWIPKERTDSLYY</sequence>
<dbReference type="InterPro" id="IPR049174">
    <property type="entry name" value="Beta-AFase-like"/>
</dbReference>
<evidence type="ECO:0000313" key="5">
    <source>
        <dbReference type="Proteomes" id="UP000622610"/>
    </source>
</evidence>
<dbReference type="InterPro" id="IPR008928">
    <property type="entry name" value="6-hairpin_glycosidase_sf"/>
</dbReference>
<dbReference type="InterPro" id="IPR049046">
    <property type="entry name" value="Beta-AFase-like_GH127_middle"/>
</dbReference>
<reference evidence="4" key="1">
    <citation type="journal article" date="2014" name="Int. J. Syst. Evol. Microbiol.">
        <title>Complete genome sequence of Corynebacterium casei LMG S-19264T (=DSM 44701T), isolated from a smear-ripened cheese.</title>
        <authorList>
            <consortium name="US DOE Joint Genome Institute (JGI-PGF)"/>
            <person name="Walter F."/>
            <person name="Albersmeier A."/>
            <person name="Kalinowski J."/>
            <person name="Ruckert C."/>
        </authorList>
    </citation>
    <scope>NUCLEOTIDE SEQUENCE</scope>
    <source>
        <strain evidence="4">CCM 8433</strain>
    </source>
</reference>
<dbReference type="InterPro" id="IPR012878">
    <property type="entry name" value="Beta-AFase-like_GH127_cat"/>
</dbReference>
<evidence type="ECO:0000259" key="3">
    <source>
        <dbReference type="Pfam" id="PF20737"/>
    </source>
</evidence>
<accession>A0A917JF69</accession>
<feature type="domain" description="Non-reducing end beta-L-arabinofuranosidase-like GH127 catalytic" evidence="1">
    <location>
        <begin position="10"/>
        <end position="389"/>
    </location>
</feature>
<feature type="domain" description="Non-reducing end beta-L-arabinofuranosidase-like GH127 middle" evidence="2">
    <location>
        <begin position="399"/>
        <end position="487"/>
    </location>
</feature>
<protein>
    <recommendedName>
        <fullName evidence="6">Glycoside hydrolase family 127 protein</fullName>
    </recommendedName>
</protein>
<dbReference type="PANTHER" id="PTHR43465">
    <property type="entry name" value="DUF1680 DOMAIN PROTEIN (AFU_ORTHOLOGUE AFUA_1G08910)"/>
    <property type="match status" value="1"/>
</dbReference>
<dbReference type="RefSeq" id="WP_188367366.1">
    <property type="nucleotide sequence ID" value="NZ_BMDT01000004.1"/>
</dbReference>
<feature type="domain" description="Non-reducing end beta-L-arabinofuranosidase-like GH127 C-terminal" evidence="3">
    <location>
        <begin position="492"/>
        <end position="580"/>
    </location>
</feature>
<dbReference type="EMBL" id="BMDT01000004">
    <property type="protein sequence ID" value="GGI65529.1"/>
    <property type="molecule type" value="Genomic_DNA"/>
</dbReference>
<dbReference type="Pfam" id="PF07944">
    <property type="entry name" value="Beta-AFase-like_GH127_cat"/>
    <property type="match status" value="1"/>
</dbReference>
<dbReference type="Pfam" id="PF20737">
    <property type="entry name" value="Glyco_hydro127C"/>
    <property type="match status" value="1"/>
</dbReference>
<reference evidence="4" key="2">
    <citation type="submission" date="2020-09" db="EMBL/GenBank/DDBJ databases">
        <authorList>
            <person name="Sun Q."/>
            <person name="Sedlacek I."/>
        </authorList>
    </citation>
    <scope>NUCLEOTIDE SEQUENCE</scope>
    <source>
        <strain evidence="4">CCM 8433</strain>
    </source>
</reference>
<gene>
    <name evidence="4" type="ORF">GCM10011482_11830</name>
</gene>
<dbReference type="Pfam" id="PF20736">
    <property type="entry name" value="Glyco_hydro127M"/>
    <property type="match status" value="1"/>
</dbReference>
<dbReference type="AlphaFoldDB" id="A0A917JF69"/>
<proteinExistence type="predicted"/>
<dbReference type="PANTHER" id="PTHR43465:SF2">
    <property type="entry name" value="DUF1680 DOMAIN PROTEIN (AFU_ORTHOLOGUE AFUA_1G08910)"/>
    <property type="match status" value="1"/>
</dbReference>
<dbReference type="Proteomes" id="UP000622610">
    <property type="component" value="Unassembled WGS sequence"/>
</dbReference>
<evidence type="ECO:0000259" key="2">
    <source>
        <dbReference type="Pfam" id="PF20736"/>
    </source>
</evidence>
<organism evidence="4 5">
    <name type="scientific">Enterococcus alcedinis</name>
    <dbReference type="NCBI Taxonomy" id="1274384"/>
    <lineage>
        <taxon>Bacteria</taxon>
        <taxon>Bacillati</taxon>
        <taxon>Bacillota</taxon>
        <taxon>Bacilli</taxon>
        <taxon>Lactobacillales</taxon>
        <taxon>Enterococcaceae</taxon>
        <taxon>Enterococcus</taxon>
    </lineage>
</organism>